<dbReference type="Pfam" id="PF11271">
    <property type="entry name" value="PorA"/>
    <property type="match status" value="1"/>
</dbReference>
<evidence type="ECO:0000256" key="2">
    <source>
        <dbReference type="SAM" id="Phobius"/>
    </source>
</evidence>
<evidence type="ECO:0000313" key="3">
    <source>
        <dbReference type="EMBL" id="GAB84102.1"/>
    </source>
</evidence>
<keyword evidence="2" id="KW-0472">Membrane</keyword>
<feature type="transmembrane region" description="Helical" evidence="2">
    <location>
        <begin position="9"/>
        <end position="28"/>
    </location>
</feature>
<evidence type="ECO:0000313" key="4">
    <source>
        <dbReference type="Proteomes" id="UP000010744"/>
    </source>
</evidence>
<reference evidence="3 4" key="1">
    <citation type="submission" date="2012-08" db="EMBL/GenBank/DDBJ databases">
        <title>Whole genome shotgun sequence of Gordonia rubripertincta NBRC 101908.</title>
        <authorList>
            <person name="Takarada H."/>
            <person name="Hosoyama A."/>
            <person name="Tsuchikane K."/>
            <person name="Katsumata H."/>
            <person name="Baba S."/>
            <person name="Ohji S."/>
            <person name="Yamazaki S."/>
            <person name="Fujita N."/>
        </authorList>
    </citation>
    <scope>NUCLEOTIDE SEQUENCE [LARGE SCALE GENOMIC DNA]</scope>
    <source>
        <strain evidence="3 4">NBRC 101908</strain>
    </source>
</reference>
<gene>
    <name evidence="3" type="ORF">GORBP_032_00180</name>
</gene>
<evidence type="ECO:0008006" key="5">
    <source>
        <dbReference type="Google" id="ProtNLM"/>
    </source>
</evidence>
<keyword evidence="2" id="KW-1133">Transmembrane helix</keyword>
<organism evidence="3 4">
    <name type="scientific">Gordonia rubripertincta NBRC 101908</name>
    <dbReference type="NCBI Taxonomy" id="1077975"/>
    <lineage>
        <taxon>Bacteria</taxon>
        <taxon>Bacillati</taxon>
        <taxon>Actinomycetota</taxon>
        <taxon>Actinomycetes</taxon>
        <taxon>Mycobacteriales</taxon>
        <taxon>Gordoniaceae</taxon>
        <taxon>Gordonia</taxon>
    </lineage>
</organism>
<feature type="region of interest" description="Disordered" evidence="1">
    <location>
        <begin position="332"/>
        <end position="353"/>
    </location>
</feature>
<sequence>MQLQLRSKIAIIAGVLLLIVAAVVRLWLVPTMSRLPDTLDVTTQYAGVGTLLNATALQEGDTANVIARDVPVTIDRHIYVSSTSGDTAIAHDDITLEAGDTKLPVNHTYAIDRRSMDAATGSSAGSATEPHRGITIALPLRPSPETAYEYYDSATRTTVPMQYHGAGEVEGREVLKYTINARGPLQDPAVLAALPPSLPKATVAGLAPLLPPQLREQLGNAAPTLPEVVPFIYTAQTTIELAADATTGAPIDASLNQQVIAGVSVNGQTVDLMPALAVDTSLTDQSVADGAAAASSQSRQLDILSIWAPIGLALLGAVLIAIAVISGRRRSLSDRDEDNDKARDSTPHAGTPV</sequence>
<feature type="compositionally biased region" description="Basic and acidic residues" evidence="1">
    <location>
        <begin position="332"/>
        <end position="346"/>
    </location>
</feature>
<name>A0ABQ0HPD5_GORRU</name>
<proteinExistence type="predicted"/>
<accession>A0ABQ0HPD5</accession>
<evidence type="ECO:0000256" key="1">
    <source>
        <dbReference type="SAM" id="MobiDB-lite"/>
    </source>
</evidence>
<keyword evidence="4" id="KW-1185">Reference proteome</keyword>
<dbReference type="InterPro" id="IPR021424">
    <property type="entry name" value="PorA"/>
</dbReference>
<protein>
    <recommendedName>
        <fullName evidence="5">DUF3068 domain-containing protein</fullName>
    </recommendedName>
</protein>
<comment type="caution">
    <text evidence="3">The sequence shown here is derived from an EMBL/GenBank/DDBJ whole genome shotgun (WGS) entry which is preliminary data.</text>
</comment>
<keyword evidence="2" id="KW-0812">Transmembrane</keyword>
<dbReference type="EMBL" id="BAHB01000032">
    <property type="protein sequence ID" value="GAB84102.1"/>
    <property type="molecule type" value="Genomic_DNA"/>
</dbReference>
<feature type="transmembrane region" description="Helical" evidence="2">
    <location>
        <begin position="306"/>
        <end position="325"/>
    </location>
</feature>
<dbReference type="Proteomes" id="UP000010744">
    <property type="component" value="Unassembled WGS sequence"/>
</dbReference>